<dbReference type="OrthoDB" id="5245115at2"/>
<accession>A0A3M2L7F1</accession>
<dbReference type="PANTHER" id="PTHR33884">
    <property type="entry name" value="UPF0410 PROTEIN YMGE"/>
    <property type="match status" value="1"/>
</dbReference>
<keyword evidence="4 7" id="KW-0812">Transmembrane</keyword>
<feature type="transmembrane region" description="Helical" evidence="7">
    <location>
        <begin position="62"/>
        <end position="83"/>
    </location>
</feature>
<keyword evidence="5 7" id="KW-1133">Transmembrane helix</keyword>
<keyword evidence="9" id="KW-1185">Reference proteome</keyword>
<sequence length="90" mass="9352">MLGLSVLGWIIIGGLAGWIAGKFMKSDARQGIVADIVVGVIGGLIGGFLLKVLGVDVEGGGLWFSFFTCLGGAIILLFLLNLITGRSTMR</sequence>
<protein>
    <submittedName>
        <fullName evidence="8">GlsB/YeaQ/YmgE family stress response membrane protein</fullName>
    </submittedName>
</protein>
<dbReference type="GO" id="GO:0005886">
    <property type="term" value="C:plasma membrane"/>
    <property type="evidence" value="ECO:0007669"/>
    <property type="project" value="UniProtKB-SubCell"/>
</dbReference>
<evidence type="ECO:0000256" key="7">
    <source>
        <dbReference type="SAM" id="Phobius"/>
    </source>
</evidence>
<organism evidence="8 9">
    <name type="scientific">Nocardia stercoris</name>
    <dbReference type="NCBI Taxonomy" id="2483361"/>
    <lineage>
        <taxon>Bacteria</taxon>
        <taxon>Bacillati</taxon>
        <taxon>Actinomycetota</taxon>
        <taxon>Actinomycetes</taxon>
        <taxon>Mycobacteriales</taxon>
        <taxon>Nocardiaceae</taxon>
        <taxon>Nocardia</taxon>
    </lineage>
</organism>
<proteinExistence type="inferred from homology"/>
<evidence type="ECO:0000256" key="4">
    <source>
        <dbReference type="ARBA" id="ARBA00022692"/>
    </source>
</evidence>
<dbReference type="Pfam" id="PF04226">
    <property type="entry name" value="Transgly_assoc"/>
    <property type="match status" value="1"/>
</dbReference>
<keyword evidence="6 7" id="KW-0472">Membrane</keyword>
<keyword evidence="3" id="KW-1003">Cell membrane</keyword>
<evidence type="ECO:0000256" key="6">
    <source>
        <dbReference type="ARBA" id="ARBA00023136"/>
    </source>
</evidence>
<evidence type="ECO:0000256" key="3">
    <source>
        <dbReference type="ARBA" id="ARBA00022475"/>
    </source>
</evidence>
<name>A0A3M2L7F1_9NOCA</name>
<evidence type="ECO:0000256" key="1">
    <source>
        <dbReference type="ARBA" id="ARBA00004651"/>
    </source>
</evidence>
<evidence type="ECO:0000256" key="2">
    <source>
        <dbReference type="ARBA" id="ARBA00011006"/>
    </source>
</evidence>
<comment type="similarity">
    <text evidence="2">Belongs to the UPF0410 family.</text>
</comment>
<dbReference type="PANTHER" id="PTHR33884:SF3">
    <property type="entry name" value="UPF0410 PROTEIN YMGE"/>
    <property type="match status" value="1"/>
</dbReference>
<evidence type="ECO:0000313" key="8">
    <source>
        <dbReference type="EMBL" id="RMI33622.1"/>
    </source>
</evidence>
<feature type="transmembrane region" description="Helical" evidence="7">
    <location>
        <begin position="6"/>
        <end position="24"/>
    </location>
</feature>
<feature type="transmembrane region" description="Helical" evidence="7">
    <location>
        <begin position="31"/>
        <end position="50"/>
    </location>
</feature>
<reference evidence="8 9" key="1">
    <citation type="submission" date="2018-10" db="EMBL/GenBank/DDBJ databases">
        <title>Isolation from cow dung.</title>
        <authorList>
            <person name="Ling L."/>
        </authorList>
    </citation>
    <scope>NUCLEOTIDE SEQUENCE [LARGE SCALE GENOMIC DNA]</scope>
    <source>
        <strain evidence="8 9">NEAU-LL90</strain>
    </source>
</reference>
<dbReference type="EMBL" id="RFFH01000003">
    <property type="protein sequence ID" value="RMI33622.1"/>
    <property type="molecule type" value="Genomic_DNA"/>
</dbReference>
<dbReference type="InterPro" id="IPR007341">
    <property type="entry name" value="Transgly_assoc"/>
</dbReference>
<gene>
    <name evidence="8" type="ORF">EBN03_11020</name>
</gene>
<dbReference type="Proteomes" id="UP000279275">
    <property type="component" value="Unassembled WGS sequence"/>
</dbReference>
<evidence type="ECO:0000313" key="9">
    <source>
        <dbReference type="Proteomes" id="UP000279275"/>
    </source>
</evidence>
<comment type="subcellular location">
    <subcellularLocation>
        <location evidence="1">Cell membrane</location>
        <topology evidence="1">Multi-pass membrane protein</topology>
    </subcellularLocation>
</comment>
<comment type="caution">
    <text evidence="8">The sequence shown here is derived from an EMBL/GenBank/DDBJ whole genome shotgun (WGS) entry which is preliminary data.</text>
</comment>
<dbReference type="RefSeq" id="WP_122187820.1">
    <property type="nucleotide sequence ID" value="NZ_RFFH01000003.1"/>
</dbReference>
<evidence type="ECO:0000256" key="5">
    <source>
        <dbReference type="ARBA" id="ARBA00022989"/>
    </source>
</evidence>
<dbReference type="AlphaFoldDB" id="A0A3M2L7F1"/>